<dbReference type="OrthoDB" id="3850560at2759"/>
<protein>
    <submittedName>
        <fullName evidence="1">Uncharacterized protein</fullName>
    </submittedName>
</protein>
<organism evidence="1 2">
    <name type="scientific">Polychaeton citri CBS 116435</name>
    <dbReference type="NCBI Taxonomy" id="1314669"/>
    <lineage>
        <taxon>Eukaryota</taxon>
        <taxon>Fungi</taxon>
        <taxon>Dikarya</taxon>
        <taxon>Ascomycota</taxon>
        <taxon>Pezizomycotina</taxon>
        <taxon>Dothideomycetes</taxon>
        <taxon>Dothideomycetidae</taxon>
        <taxon>Capnodiales</taxon>
        <taxon>Capnodiaceae</taxon>
        <taxon>Polychaeton</taxon>
    </lineage>
</organism>
<dbReference type="EMBL" id="MU003864">
    <property type="protein sequence ID" value="KAF2716722.1"/>
    <property type="molecule type" value="Genomic_DNA"/>
</dbReference>
<evidence type="ECO:0000313" key="1">
    <source>
        <dbReference type="EMBL" id="KAF2716722.1"/>
    </source>
</evidence>
<accession>A0A9P4Q298</accession>
<keyword evidence="2" id="KW-1185">Reference proteome</keyword>
<proteinExistence type="predicted"/>
<reference evidence="1" key="1">
    <citation type="journal article" date="2020" name="Stud. Mycol.">
        <title>101 Dothideomycetes genomes: a test case for predicting lifestyles and emergence of pathogens.</title>
        <authorList>
            <person name="Haridas S."/>
            <person name="Albert R."/>
            <person name="Binder M."/>
            <person name="Bloem J."/>
            <person name="Labutti K."/>
            <person name="Salamov A."/>
            <person name="Andreopoulos B."/>
            <person name="Baker S."/>
            <person name="Barry K."/>
            <person name="Bills G."/>
            <person name="Bluhm B."/>
            <person name="Cannon C."/>
            <person name="Castanera R."/>
            <person name="Culley D."/>
            <person name="Daum C."/>
            <person name="Ezra D."/>
            <person name="Gonzalez J."/>
            <person name="Henrissat B."/>
            <person name="Kuo A."/>
            <person name="Liang C."/>
            <person name="Lipzen A."/>
            <person name="Lutzoni F."/>
            <person name="Magnuson J."/>
            <person name="Mondo S."/>
            <person name="Nolan M."/>
            <person name="Ohm R."/>
            <person name="Pangilinan J."/>
            <person name="Park H.-J."/>
            <person name="Ramirez L."/>
            <person name="Alfaro M."/>
            <person name="Sun H."/>
            <person name="Tritt A."/>
            <person name="Yoshinaga Y."/>
            <person name="Zwiers L.-H."/>
            <person name="Turgeon B."/>
            <person name="Goodwin S."/>
            <person name="Spatafora J."/>
            <person name="Crous P."/>
            <person name="Grigoriev I."/>
        </authorList>
    </citation>
    <scope>NUCLEOTIDE SEQUENCE</scope>
    <source>
        <strain evidence="1">CBS 116435</strain>
    </source>
</reference>
<sequence length="513" mass="57338">MDDQPAGSSCSKNITNPKAISEYDFTVHLAAYDSGLEERVPKQLLRYGTLEKKRDRTSRVVAVLAAYNSPTRPSMEPNPQELAVDAEDPNQKLALWVGMRPACARVLYDGDNKEQNSGGKMQSTKLTAKKGVSINNLRTTELATTDQTALRVVCPRSKETVVYYALVHEDEQTKICDGVMVDISQVYFFPEYRNDDDTAVSERKSNWPKKVFELLVESNQAKADPTRTYDRTKSQVDRPLSIASELGSVMAKYSLTEAPQHLDNIQDLVRKLDPEVNKPMFRKNANLYGFINGTHRPTLEECNLVLEEIDSLWPGVASRLSKNILHDISLCIRSARITLPYRHIRAYLMVCARELEVIKEKGDGEEVTPSIKKSMYADIGLQALETFGDEVNDDEETSVAASPAGTEPILQLAKAEAERADALARLFPMILDMLKDSQGDHSQFGSLAEIFTRFGNAPDRDAAKDLAVHIHRLNTDAIYSIFAPVRRMLEEHAAGLNRLGVDLSRGFEENAKK</sequence>
<evidence type="ECO:0000313" key="2">
    <source>
        <dbReference type="Proteomes" id="UP000799441"/>
    </source>
</evidence>
<gene>
    <name evidence="1" type="ORF">K431DRAFT_307562</name>
</gene>
<dbReference type="AlphaFoldDB" id="A0A9P4Q298"/>
<dbReference type="Proteomes" id="UP000799441">
    <property type="component" value="Unassembled WGS sequence"/>
</dbReference>
<comment type="caution">
    <text evidence="1">The sequence shown here is derived from an EMBL/GenBank/DDBJ whole genome shotgun (WGS) entry which is preliminary data.</text>
</comment>
<name>A0A9P4Q298_9PEZI</name>